<proteinExistence type="predicted"/>
<accession>A0A078AG90</accession>
<dbReference type="Proteomes" id="UP000039865">
    <property type="component" value="Unassembled WGS sequence"/>
</dbReference>
<sequence length="1740" mass="206653">MKQSSITKSNGGTTISNERHVSFDRTLYHSTAATIGQRAGSGLAGIRPRSPINAQVSNAYQSLNDENQFENIQGKLSSLTEEYKKRQMKMDDRLKKEIENHSIAVVTKNSEKSGVPIIKSLSIKKATSPFHSNDSYINTQGVVNTGQDNTQKFFRSQRSVAMRIKDTYENQVQILETDKLQLIQKLNDSLLQLDKLNQEKATLSNELIEILKFVRDMQRETQKGEDLGGVVSDELRSELRSEKELSHQLKEDLKAAELERLRILQRIKELSSMTQDGEIKQTDMNINYTVKTKTFGDLQEELRDIIERIKMNENDVDRLNAIIMANKETIRQLKNKIDSTIDEKRNLHNKIALLQDRYDEAIVNYQNERHDTDHLQSRHIRIISTNILFESLKEIHHRNLQNVFNHLKYITESQFNHKQGFRKLRKLIKTNSVNRLKKCLYKWYINALKPMRSKNQQYRLSIWMKSKNPMLYALKFWINAFHISKSNTHKKKQILMQMIQSKNDYHLRVSKHFFIKWRDFIKVNDEEKKKMIQKKLVKKHRSHLARYFAKWLEVSQELENQIHLNGMALRLAHKKYLGQLFNCWRGVITDVKAKRISILNRSWKNMRIYTFTRKQMRGQTWSILREERKRRENLVKCCFDAMRQHKQQEKLIQVTSLLNEIEIPQKQEANNAIKEVSQQNKSKSKEQGLKAIQKCFGKQINQYFQKWCQFTEYKRNLINKNLKQMIIRVYLEHLRQSFTAWIKFKGESMIQFQSEEVQQEEQVISQTQQQIKLTQNEIEEKEAKQKSLSSKQIRKIMNNLVYKRQMELFQQWKSNIDKTIFTLNKSEFILKKLNRRQKRESFDRYLKKINEIKLQEQYDKKIQDHQNKHRDIQKKRVYKAILTFSKQHYQAKNYLKRMLTQLDISVKESAFKKWIRFRQHYDEKSLKGKQNDLSEKLSELKVQIEDKSEIINKGQGELQLIQSRLSDNCMNTIKQGFQRQFKYNQSYGFKKWLEFIQLSRKRKQMLSKCALHLNQGSQEKAFKKWKEFVSAQIQQVIINSITYEEKYIAKVDSEIQNRNRLHGMSADQASSELNKLREQQQEFMKKHQNCLKTLIGRVDNKDFVTKQRYILLQWHDFVQKRKKCIKILENAIQKTLWQDGFNAIKEKAKAVYEQRQQLNQANVLVLKYNKIKTRFAFGQWRVADQLQIQNQHQLVEKQLNTLVKHHISLKSVIKDRIQEQLFESLSHHKVFDVFIAWRNIIKTKILIKSKIEIYRENIKQSQITNAINKWNQRLKKTKRFRDIKSKIDRIYDQQLIRKVFSTIHEQKNISKDFCNSLGSLASIIDRIYLKQTFNRVKLESQSYQYRAEQSKIKGSDFLTNILTQILRKRQAQVLNDLRVFAVESVSLNSGQRATVKFFMIRKIRDYFEEWKKESQRREVVRFMNEEGPLAIQNHILKKLVYNLKKKAIDDGIEQKVVDQVIVNDRRRSIKGIEKSVCRLFCYNDQLYLLPKCLDRWKQWVKLRKQYKKSLDLLNKKLDPRLSVLQFAFRKWKYGDLERFNQLSQMTKPKLAMINFKNQNSITDLTDNLIHADEALDLLTGQRDFLLRRYVGSQRLALAASKAQVNKTKQKALSKWIDSSHSFVSDQYEDALKGNLRKIQALKDRIKALEKSNGDIADQNEDLRTGALDGIEMAKQIDDLAREREKLSVDLADKAITIRKLLEDNYNLSIRLTNAQDEAQNLIRVSQMKLGKTSDPIYDDY</sequence>
<organism evidence="2 3">
    <name type="scientific">Stylonychia lemnae</name>
    <name type="common">Ciliate</name>
    <dbReference type="NCBI Taxonomy" id="5949"/>
    <lineage>
        <taxon>Eukaryota</taxon>
        <taxon>Sar</taxon>
        <taxon>Alveolata</taxon>
        <taxon>Ciliophora</taxon>
        <taxon>Intramacronucleata</taxon>
        <taxon>Spirotrichea</taxon>
        <taxon>Stichotrichia</taxon>
        <taxon>Sporadotrichida</taxon>
        <taxon>Oxytrichidae</taxon>
        <taxon>Stylonychinae</taxon>
        <taxon>Stylonychia</taxon>
    </lineage>
</organism>
<dbReference type="EMBL" id="CCKQ01009048">
    <property type="protein sequence ID" value="CDW80517.1"/>
    <property type="molecule type" value="Genomic_DNA"/>
</dbReference>
<feature type="coiled-coil region" evidence="1">
    <location>
        <begin position="165"/>
        <end position="206"/>
    </location>
</feature>
<feature type="coiled-coil region" evidence="1">
    <location>
        <begin position="232"/>
        <end position="273"/>
    </location>
</feature>
<dbReference type="InParanoid" id="A0A078AG90"/>
<keyword evidence="1" id="KW-0175">Coiled coil</keyword>
<reference evidence="2 3" key="1">
    <citation type="submission" date="2014-06" db="EMBL/GenBank/DDBJ databases">
        <authorList>
            <person name="Swart Estienne"/>
        </authorList>
    </citation>
    <scope>NUCLEOTIDE SEQUENCE [LARGE SCALE GENOMIC DNA]</scope>
    <source>
        <strain evidence="2 3">130c</strain>
    </source>
</reference>
<protein>
    <submittedName>
        <fullName evidence="2">Uncharacterized protein</fullName>
    </submittedName>
</protein>
<name>A0A078AG90_STYLE</name>
<evidence type="ECO:0000256" key="1">
    <source>
        <dbReference type="SAM" id="Coils"/>
    </source>
</evidence>
<feature type="coiled-coil region" evidence="1">
    <location>
        <begin position="750"/>
        <end position="791"/>
    </location>
</feature>
<evidence type="ECO:0000313" key="3">
    <source>
        <dbReference type="Proteomes" id="UP000039865"/>
    </source>
</evidence>
<dbReference type="OrthoDB" id="311563at2759"/>
<evidence type="ECO:0000313" key="2">
    <source>
        <dbReference type="EMBL" id="CDW80517.1"/>
    </source>
</evidence>
<feature type="coiled-coil region" evidence="1">
    <location>
        <begin position="1624"/>
        <end position="1658"/>
    </location>
</feature>
<feature type="coiled-coil region" evidence="1">
    <location>
        <begin position="316"/>
        <end position="364"/>
    </location>
</feature>
<keyword evidence="3" id="KW-1185">Reference proteome</keyword>
<gene>
    <name evidence="2" type="primary">Contig14383.g15331</name>
    <name evidence="2" type="ORF">STYLEM_9517</name>
</gene>